<dbReference type="InParanoid" id="J0CTR4"/>
<dbReference type="AlphaFoldDB" id="J0CTR4"/>
<gene>
    <name evidence="1" type="ORF">AURDEDRAFT_117828</name>
</gene>
<evidence type="ECO:0000313" key="1">
    <source>
        <dbReference type="EMBL" id="EJD33721.1"/>
    </source>
</evidence>
<dbReference type="Proteomes" id="UP000006514">
    <property type="component" value="Unassembled WGS sequence"/>
</dbReference>
<proteinExistence type="predicted"/>
<accession>J0CTR4</accession>
<protein>
    <submittedName>
        <fullName evidence="1">Uncharacterized protein</fullName>
    </submittedName>
</protein>
<sequence length="77" mass="8266">MNAPVVCPPTMPVSHVPAPVQTPSPFGGLALEDLFAPHTDGGRHAVCRVCKALVSPSRTARCFHMLEFHRVDMSQSA</sequence>
<organism evidence="1 2">
    <name type="scientific">Auricularia subglabra (strain TFB-10046 / SS5)</name>
    <name type="common">White-rot fungus</name>
    <name type="synonym">Auricularia delicata (strain TFB10046)</name>
    <dbReference type="NCBI Taxonomy" id="717982"/>
    <lineage>
        <taxon>Eukaryota</taxon>
        <taxon>Fungi</taxon>
        <taxon>Dikarya</taxon>
        <taxon>Basidiomycota</taxon>
        <taxon>Agaricomycotina</taxon>
        <taxon>Agaricomycetes</taxon>
        <taxon>Auriculariales</taxon>
        <taxon>Auriculariaceae</taxon>
        <taxon>Auricularia</taxon>
    </lineage>
</organism>
<dbReference type="EMBL" id="JH688106">
    <property type="protein sequence ID" value="EJD33721.1"/>
    <property type="molecule type" value="Genomic_DNA"/>
</dbReference>
<reference evidence="2" key="1">
    <citation type="journal article" date="2012" name="Science">
        <title>The Paleozoic origin of enzymatic lignin decomposition reconstructed from 31 fungal genomes.</title>
        <authorList>
            <person name="Floudas D."/>
            <person name="Binder M."/>
            <person name="Riley R."/>
            <person name="Barry K."/>
            <person name="Blanchette R.A."/>
            <person name="Henrissat B."/>
            <person name="Martinez A.T."/>
            <person name="Otillar R."/>
            <person name="Spatafora J.W."/>
            <person name="Yadav J.S."/>
            <person name="Aerts A."/>
            <person name="Benoit I."/>
            <person name="Boyd A."/>
            <person name="Carlson A."/>
            <person name="Copeland A."/>
            <person name="Coutinho P.M."/>
            <person name="de Vries R.P."/>
            <person name="Ferreira P."/>
            <person name="Findley K."/>
            <person name="Foster B."/>
            <person name="Gaskell J."/>
            <person name="Glotzer D."/>
            <person name="Gorecki P."/>
            <person name="Heitman J."/>
            <person name="Hesse C."/>
            <person name="Hori C."/>
            <person name="Igarashi K."/>
            <person name="Jurgens J.A."/>
            <person name="Kallen N."/>
            <person name="Kersten P."/>
            <person name="Kohler A."/>
            <person name="Kuees U."/>
            <person name="Kumar T.K.A."/>
            <person name="Kuo A."/>
            <person name="LaButti K."/>
            <person name="Larrondo L.F."/>
            <person name="Lindquist E."/>
            <person name="Ling A."/>
            <person name="Lombard V."/>
            <person name="Lucas S."/>
            <person name="Lundell T."/>
            <person name="Martin R."/>
            <person name="McLaughlin D.J."/>
            <person name="Morgenstern I."/>
            <person name="Morin E."/>
            <person name="Murat C."/>
            <person name="Nagy L.G."/>
            <person name="Nolan M."/>
            <person name="Ohm R.A."/>
            <person name="Patyshakuliyeva A."/>
            <person name="Rokas A."/>
            <person name="Ruiz-Duenas F.J."/>
            <person name="Sabat G."/>
            <person name="Salamov A."/>
            <person name="Samejima M."/>
            <person name="Schmutz J."/>
            <person name="Slot J.C."/>
            <person name="St John F."/>
            <person name="Stenlid J."/>
            <person name="Sun H."/>
            <person name="Sun S."/>
            <person name="Syed K."/>
            <person name="Tsang A."/>
            <person name="Wiebenga A."/>
            <person name="Young D."/>
            <person name="Pisabarro A."/>
            <person name="Eastwood D.C."/>
            <person name="Martin F."/>
            <person name="Cullen D."/>
            <person name="Grigoriev I.V."/>
            <person name="Hibbett D.S."/>
        </authorList>
    </citation>
    <scope>NUCLEOTIDE SEQUENCE [LARGE SCALE GENOMIC DNA]</scope>
    <source>
        <strain evidence="2">TFB10046</strain>
    </source>
</reference>
<evidence type="ECO:0000313" key="2">
    <source>
        <dbReference type="Proteomes" id="UP000006514"/>
    </source>
</evidence>
<name>J0CTR4_AURST</name>
<dbReference type="KEGG" id="adl:AURDEDRAFT_117828"/>
<keyword evidence="2" id="KW-1185">Reference proteome</keyword>